<dbReference type="EMBL" id="QKWP01000710">
    <property type="protein sequence ID" value="RIB15982.1"/>
    <property type="molecule type" value="Genomic_DNA"/>
</dbReference>
<evidence type="ECO:0000313" key="1">
    <source>
        <dbReference type="EMBL" id="RIB15982.1"/>
    </source>
</evidence>
<name>A0A397V1W1_9GLOM</name>
<comment type="caution">
    <text evidence="1">The sequence shown here is derived from an EMBL/GenBank/DDBJ whole genome shotgun (WGS) entry which is preliminary data.</text>
</comment>
<dbReference type="Proteomes" id="UP000266673">
    <property type="component" value="Unassembled WGS sequence"/>
</dbReference>
<proteinExistence type="predicted"/>
<sequence length="80" mass="8983">LIPRIAKLSLCLSISDLYSRAIEVPTFDIWVVHPAYQSSIFTIPVFRYLIYSQAIEVPTLISGCPPGLSIAHMLPKYPIH</sequence>
<protein>
    <submittedName>
        <fullName evidence="1">Uncharacterized protein</fullName>
    </submittedName>
</protein>
<feature type="non-terminal residue" evidence="1">
    <location>
        <position position="1"/>
    </location>
</feature>
<keyword evidence="2" id="KW-1185">Reference proteome</keyword>
<gene>
    <name evidence="1" type="ORF">C2G38_2092103</name>
</gene>
<evidence type="ECO:0000313" key="2">
    <source>
        <dbReference type="Proteomes" id="UP000266673"/>
    </source>
</evidence>
<accession>A0A397V1W1</accession>
<dbReference type="AlphaFoldDB" id="A0A397V1W1"/>
<organism evidence="1 2">
    <name type="scientific">Gigaspora rosea</name>
    <dbReference type="NCBI Taxonomy" id="44941"/>
    <lineage>
        <taxon>Eukaryota</taxon>
        <taxon>Fungi</taxon>
        <taxon>Fungi incertae sedis</taxon>
        <taxon>Mucoromycota</taxon>
        <taxon>Glomeromycotina</taxon>
        <taxon>Glomeromycetes</taxon>
        <taxon>Diversisporales</taxon>
        <taxon>Gigasporaceae</taxon>
        <taxon>Gigaspora</taxon>
    </lineage>
</organism>
<reference evidence="1" key="1">
    <citation type="submission" date="2018-06" db="EMBL/GenBank/DDBJ databases">
        <title>Comparative genomics reveals the genomic features of Rhizophagus irregularis, R. cerebriforme, R. diaphanum and Gigaspora rosea, and their symbiotic lifestyle signature.</title>
        <authorList>
            <person name="Morin E."/>
            <person name="San Clemente H."/>
            <person name="Chen E.C.H."/>
            <person name="De La Providencia I."/>
            <person name="Hainaut M."/>
            <person name="Kuo A."/>
            <person name="Kohler A."/>
            <person name="Murat C."/>
            <person name="Tang N."/>
            <person name="Roy S."/>
            <person name="Loubradou J."/>
            <person name="Henrissat B."/>
            <person name="Grigoriev I.V."/>
            <person name="Corradi N."/>
            <person name="Roux C."/>
            <person name="Martin F.M."/>
        </authorList>
    </citation>
    <scope>NUCLEOTIDE SEQUENCE [LARGE SCALE GENOMIC DNA]</scope>
    <source>
        <strain evidence="1">DAOM 194757</strain>
    </source>
</reference>